<keyword evidence="8" id="KW-1185">Reference proteome</keyword>
<sequence length="107" mass="11658">MKPIPSFQPPQRPVNPFLHGQPIKPGGASALSSDAGSFAKLMGDQVKNVNTMQTNADSMVHSLLTGGDVNEAEVLTSVQKADLAFRMLLQVRNKLLEAYREVQQIQI</sequence>
<evidence type="ECO:0000313" key="8">
    <source>
        <dbReference type="Proteomes" id="UP000315471"/>
    </source>
</evidence>
<dbReference type="GO" id="GO:0005198">
    <property type="term" value="F:structural molecule activity"/>
    <property type="evidence" value="ECO:0007669"/>
    <property type="project" value="UniProtKB-UniRule"/>
</dbReference>
<keyword evidence="3 4" id="KW-0975">Bacterial flagellum</keyword>
<evidence type="ECO:0000256" key="4">
    <source>
        <dbReference type="HAMAP-Rule" id="MF_00724"/>
    </source>
</evidence>
<dbReference type="AlphaFoldDB" id="A0A5C6EFD5"/>
<dbReference type="GO" id="GO:0003774">
    <property type="term" value="F:cytoskeletal motor activity"/>
    <property type="evidence" value="ECO:0007669"/>
    <property type="project" value="InterPro"/>
</dbReference>
<keyword evidence="7" id="KW-0969">Cilium</keyword>
<name>A0A5C6EFD5_9BACT</name>
<comment type="subcellular location">
    <subcellularLocation>
        <location evidence="1 4">Bacterial flagellum basal body</location>
    </subcellularLocation>
</comment>
<dbReference type="OrthoDB" id="285952at2"/>
<evidence type="ECO:0000256" key="3">
    <source>
        <dbReference type="ARBA" id="ARBA00023143"/>
    </source>
</evidence>
<dbReference type="PANTHER" id="PTHR34653:SF1">
    <property type="entry name" value="FLAGELLAR HOOK-BASAL BODY COMPLEX PROTEIN FLIE"/>
    <property type="match status" value="1"/>
</dbReference>
<dbReference type="Proteomes" id="UP000315471">
    <property type="component" value="Unassembled WGS sequence"/>
</dbReference>
<dbReference type="RefSeq" id="WP_146598557.1">
    <property type="nucleotide sequence ID" value="NZ_SJPY01000001.1"/>
</dbReference>
<feature type="compositionally biased region" description="Pro residues" evidence="6">
    <location>
        <begin position="1"/>
        <end position="13"/>
    </location>
</feature>
<evidence type="ECO:0000256" key="5">
    <source>
        <dbReference type="NCBIfam" id="TIGR00205"/>
    </source>
</evidence>
<keyword evidence="7" id="KW-0282">Flagellum</keyword>
<gene>
    <name evidence="4" type="primary">fliE</name>
    <name evidence="7" type="ORF">Q31b_11250</name>
</gene>
<keyword evidence="7" id="KW-0966">Cell projection</keyword>
<evidence type="ECO:0000256" key="2">
    <source>
        <dbReference type="ARBA" id="ARBA00009272"/>
    </source>
</evidence>
<dbReference type="Pfam" id="PF02049">
    <property type="entry name" value="FliE"/>
    <property type="match status" value="1"/>
</dbReference>
<reference evidence="7 8" key="1">
    <citation type="submission" date="2019-02" db="EMBL/GenBank/DDBJ databases">
        <title>Deep-cultivation of Planctomycetes and their phenomic and genomic characterization uncovers novel biology.</title>
        <authorList>
            <person name="Wiegand S."/>
            <person name="Jogler M."/>
            <person name="Boedeker C."/>
            <person name="Pinto D."/>
            <person name="Vollmers J."/>
            <person name="Rivas-Marin E."/>
            <person name="Kohn T."/>
            <person name="Peeters S.H."/>
            <person name="Heuer A."/>
            <person name="Rast P."/>
            <person name="Oberbeckmann S."/>
            <person name="Bunk B."/>
            <person name="Jeske O."/>
            <person name="Meyerdierks A."/>
            <person name="Storesund J.E."/>
            <person name="Kallscheuer N."/>
            <person name="Luecker S."/>
            <person name="Lage O.M."/>
            <person name="Pohl T."/>
            <person name="Merkel B.J."/>
            <person name="Hornburger P."/>
            <person name="Mueller R.-W."/>
            <person name="Bruemmer F."/>
            <person name="Labrenz M."/>
            <person name="Spormann A.M."/>
            <person name="Op Den Camp H."/>
            <person name="Overmann J."/>
            <person name="Amann R."/>
            <person name="Jetten M.S.M."/>
            <person name="Mascher T."/>
            <person name="Medema M.H."/>
            <person name="Devos D.P."/>
            <person name="Kaster A.-K."/>
            <person name="Ovreas L."/>
            <person name="Rohde M."/>
            <person name="Galperin M.Y."/>
            <person name="Jogler C."/>
        </authorList>
    </citation>
    <scope>NUCLEOTIDE SEQUENCE [LARGE SCALE GENOMIC DNA]</scope>
    <source>
        <strain evidence="7 8">Q31b</strain>
    </source>
</reference>
<dbReference type="PRINTS" id="PR01006">
    <property type="entry name" value="FLGHOOKFLIE"/>
</dbReference>
<proteinExistence type="inferred from homology"/>
<comment type="similarity">
    <text evidence="2 4">Belongs to the FliE family.</text>
</comment>
<accession>A0A5C6EFD5</accession>
<dbReference type="NCBIfam" id="TIGR00205">
    <property type="entry name" value="fliE"/>
    <property type="match status" value="1"/>
</dbReference>
<evidence type="ECO:0000256" key="1">
    <source>
        <dbReference type="ARBA" id="ARBA00004117"/>
    </source>
</evidence>
<dbReference type="InterPro" id="IPR001624">
    <property type="entry name" value="FliE"/>
</dbReference>
<evidence type="ECO:0000256" key="6">
    <source>
        <dbReference type="SAM" id="MobiDB-lite"/>
    </source>
</evidence>
<evidence type="ECO:0000313" key="7">
    <source>
        <dbReference type="EMBL" id="TWU45949.1"/>
    </source>
</evidence>
<dbReference type="GO" id="GO:0071973">
    <property type="term" value="P:bacterial-type flagellum-dependent cell motility"/>
    <property type="evidence" value="ECO:0007669"/>
    <property type="project" value="InterPro"/>
</dbReference>
<dbReference type="EMBL" id="SJPY01000001">
    <property type="protein sequence ID" value="TWU45949.1"/>
    <property type="molecule type" value="Genomic_DNA"/>
</dbReference>
<organism evidence="7 8">
    <name type="scientific">Novipirellula aureliae</name>
    <dbReference type="NCBI Taxonomy" id="2527966"/>
    <lineage>
        <taxon>Bacteria</taxon>
        <taxon>Pseudomonadati</taxon>
        <taxon>Planctomycetota</taxon>
        <taxon>Planctomycetia</taxon>
        <taxon>Pirellulales</taxon>
        <taxon>Pirellulaceae</taxon>
        <taxon>Novipirellula</taxon>
    </lineage>
</organism>
<feature type="region of interest" description="Disordered" evidence="6">
    <location>
        <begin position="1"/>
        <end position="31"/>
    </location>
</feature>
<dbReference type="PANTHER" id="PTHR34653">
    <property type="match status" value="1"/>
</dbReference>
<protein>
    <recommendedName>
        <fullName evidence="4 5">Flagellar hook-basal body complex protein FliE</fullName>
    </recommendedName>
</protein>
<comment type="caution">
    <text evidence="7">The sequence shown here is derived from an EMBL/GenBank/DDBJ whole genome shotgun (WGS) entry which is preliminary data.</text>
</comment>
<dbReference type="HAMAP" id="MF_00724">
    <property type="entry name" value="FliE"/>
    <property type="match status" value="1"/>
</dbReference>
<dbReference type="GO" id="GO:0009425">
    <property type="term" value="C:bacterial-type flagellum basal body"/>
    <property type="evidence" value="ECO:0007669"/>
    <property type="project" value="UniProtKB-SubCell"/>
</dbReference>